<comment type="caution">
    <text evidence="1">The sequence shown here is derived from an EMBL/GenBank/DDBJ whole genome shotgun (WGS) entry which is preliminary data.</text>
</comment>
<dbReference type="GO" id="GO:0043165">
    <property type="term" value="P:Gram-negative-bacterium-type cell outer membrane assembly"/>
    <property type="evidence" value="ECO:0007669"/>
    <property type="project" value="InterPro"/>
</dbReference>
<dbReference type="Pfam" id="PF04390">
    <property type="entry name" value="LptE"/>
    <property type="match status" value="1"/>
</dbReference>
<organism evidence="1 2">
    <name type="scientific">Pseudobacter ginsenosidimutans</name>
    <dbReference type="NCBI Taxonomy" id="661488"/>
    <lineage>
        <taxon>Bacteria</taxon>
        <taxon>Pseudomonadati</taxon>
        <taxon>Bacteroidota</taxon>
        <taxon>Chitinophagia</taxon>
        <taxon>Chitinophagales</taxon>
        <taxon>Chitinophagaceae</taxon>
        <taxon>Pseudobacter</taxon>
    </lineage>
</organism>
<dbReference type="RefSeq" id="WP_225979894.1">
    <property type="nucleotide sequence ID" value="NZ_CP042431.1"/>
</dbReference>
<evidence type="ECO:0000313" key="2">
    <source>
        <dbReference type="Proteomes" id="UP000293874"/>
    </source>
</evidence>
<keyword evidence="2" id="KW-1185">Reference proteome</keyword>
<dbReference type="EMBL" id="SGXA01000001">
    <property type="protein sequence ID" value="RZS76494.1"/>
    <property type="molecule type" value="Genomic_DNA"/>
</dbReference>
<accession>A0A4Q7N5Z8</accession>
<name>A0A4Q7N5Z8_9BACT</name>
<dbReference type="Gene3D" id="3.30.160.150">
    <property type="entry name" value="Lipoprotein like domain"/>
    <property type="match status" value="1"/>
</dbReference>
<proteinExistence type="predicted"/>
<sequence>MISKSNMALHSVRFSLLLAGCMLVALFSGCYTFNDVTIDKKIKTARVNFFDNKARYINPQLSPQLTDKLRQKVNNQTRLTLVQSEDADYDIGGFISDYSVTTSGISQQQAATNRLTVTVTVRFKNNQDPTKNFESPVSRSFEFSANLSLQQAEAQLTETIIQNMTDEIFNKIFSNW</sequence>
<dbReference type="AlphaFoldDB" id="A0A4Q7N5Z8"/>
<dbReference type="PROSITE" id="PS51257">
    <property type="entry name" value="PROKAR_LIPOPROTEIN"/>
    <property type="match status" value="1"/>
</dbReference>
<gene>
    <name evidence="1" type="ORF">EV199_2379</name>
</gene>
<dbReference type="InterPro" id="IPR007485">
    <property type="entry name" value="LPS_assembly_LptE"/>
</dbReference>
<protein>
    <submittedName>
        <fullName evidence="1">Lipopolysaccharide assembly protein</fullName>
    </submittedName>
</protein>
<reference evidence="1 2" key="1">
    <citation type="submission" date="2019-02" db="EMBL/GenBank/DDBJ databases">
        <title>Genomic Encyclopedia of Type Strains, Phase IV (KMG-IV): sequencing the most valuable type-strain genomes for metagenomic binning, comparative biology and taxonomic classification.</title>
        <authorList>
            <person name="Goeker M."/>
        </authorList>
    </citation>
    <scope>NUCLEOTIDE SEQUENCE [LARGE SCALE GENOMIC DNA]</scope>
    <source>
        <strain evidence="1 2">DSM 18116</strain>
    </source>
</reference>
<dbReference type="GO" id="GO:0019867">
    <property type="term" value="C:outer membrane"/>
    <property type="evidence" value="ECO:0007669"/>
    <property type="project" value="InterPro"/>
</dbReference>
<dbReference type="Proteomes" id="UP000293874">
    <property type="component" value="Unassembled WGS sequence"/>
</dbReference>
<evidence type="ECO:0000313" key="1">
    <source>
        <dbReference type="EMBL" id="RZS76494.1"/>
    </source>
</evidence>